<feature type="non-terminal residue" evidence="1">
    <location>
        <position position="26"/>
    </location>
</feature>
<dbReference type="AlphaFoldDB" id="A0A0F8Z285"/>
<protein>
    <submittedName>
        <fullName evidence="1">Uncharacterized protein</fullName>
    </submittedName>
</protein>
<organism evidence="1">
    <name type="scientific">marine sediment metagenome</name>
    <dbReference type="NCBI Taxonomy" id="412755"/>
    <lineage>
        <taxon>unclassified sequences</taxon>
        <taxon>metagenomes</taxon>
        <taxon>ecological metagenomes</taxon>
    </lineage>
</organism>
<reference evidence="1" key="1">
    <citation type="journal article" date="2015" name="Nature">
        <title>Complex archaea that bridge the gap between prokaryotes and eukaryotes.</title>
        <authorList>
            <person name="Spang A."/>
            <person name="Saw J.H."/>
            <person name="Jorgensen S.L."/>
            <person name="Zaremba-Niedzwiedzka K."/>
            <person name="Martijn J."/>
            <person name="Lind A.E."/>
            <person name="van Eijk R."/>
            <person name="Schleper C."/>
            <person name="Guy L."/>
            <person name="Ettema T.J."/>
        </authorList>
    </citation>
    <scope>NUCLEOTIDE SEQUENCE</scope>
</reference>
<evidence type="ECO:0000313" key="1">
    <source>
        <dbReference type="EMBL" id="KKK60529.1"/>
    </source>
</evidence>
<gene>
    <name evidence="1" type="ORF">LCGC14_3023470</name>
</gene>
<proteinExistence type="predicted"/>
<dbReference type="EMBL" id="LAZR01062923">
    <property type="protein sequence ID" value="KKK60529.1"/>
    <property type="molecule type" value="Genomic_DNA"/>
</dbReference>
<sequence length="26" mass="3091">MIKKKCDYCDKEIEGHTDKQVTHLLN</sequence>
<name>A0A0F8Z285_9ZZZZ</name>
<comment type="caution">
    <text evidence="1">The sequence shown here is derived from an EMBL/GenBank/DDBJ whole genome shotgun (WGS) entry which is preliminary data.</text>
</comment>
<accession>A0A0F8Z285</accession>